<feature type="domain" description="DUF6457" evidence="1">
    <location>
        <begin position="4"/>
        <end position="76"/>
    </location>
</feature>
<proteinExistence type="predicted"/>
<dbReference type="Pfam" id="PF20058">
    <property type="entry name" value="DUF6457"/>
    <property type="match status" value="1"/>
</dbReference>
<dbReference type="InterPro" id="IPR045598">
    <property type="entry name" value="DUF6457"/>
</dbReference>
<keyword evidence="3" id="KW-1185">Reference proteome</keyword>
<comment type="caution">
    <text evidence="2">The sequence shown here is derived from an EMBL/GenBank/DDBJ whole genome shotgun (WGS) entry which is preliminary data.</text>
</comment>
<evidence type="ECO:0000313" key="2">
    <source>
        <dbReference type="EMBL" id="MCK9878973.1"/>
    </source>
</evidence>
<gene>
    <name evidence="2" type="ORF">MXD59_24980</name>
</gene>
<dbReference type="RefSeq" id="WP_248827028.1">
    <property type="nucleotide sequence ID" value="NZ_JALKFT010000056.1"/>
</dbReference>
<accession>A0ABT0K6M8</accession>
<dbReference type="EMBL" id="JALKFT010000056">
    <property type="protein sequence ID" value="MCK9878973.1"/>
    <property type="molecule type" value="Genomic_DNA"/>
</dbReference>
<evidence type="ECO:0000259" key="1">
    <source>
        <dbReference type="Pfam" id="PF20058"/>
    </source>
</evidence>
<evidence type="ECO:0000313" key="3">
    <source>
        <dbReference type="Proteomes" id="UP001201873"/>
    </source>
</evidence>
<organism evidence="2 3">
    <name type="scientific">Frankia umida</name>
    <dbReference type="NCBI Taxonomy" id="573489"/>
    <lineage>
        <taxon>Bacteria</taxon>
        <taxon>Bacillati</taxon>
        <taxon>Actinomycetota</taxon>
        <taxon>Actinomycetes</taxon>
        <taxon>Frankiales</taxon>
        <taxon>Frankiaceae</taxon>
        <taxon>Frankia</taxon>
    </lineage>
</organism>
<name>A0ABT0K6M8_9ACTN</name>
<sequence length="78" mass="7641">MSEPDLSAWVAALCGALGLDPGQVDTTAVLDLARDAAHGIARPAAPVSAFLVGLAIGRGADPADAFAAATSLAVTWPG</sequence>
<protein>
    <submittedName>
        <fullName evidence="2">DUF6457 domain-containing protein</fullName>
    </submittedName>
</protein>
<dbReference type="Proteomes" id="UP001201873">
    <property type="component" value="Unassembled WGS sequence"/>
</dbReference>
<reference evidence="2 3" key="1">
    <citation type="submission" date="2022-04" db="EMBL/GenBank/DDBJ databases">
        <title>Genome diversity in the genus Frankia.</title>
        <authorList>
            <person name="Carlos-Shanley C."/>
            <person name="Hahn D."/>
        </authorList>
    </citation>
    <scope>NUCLEOTIDE SEQUENCE [LARGE SCALE GENOMIC DNA]</scope>
    <source>
        <strain evidence="2 3">Ag45/Mut15</strain>
    </source>
</reference>